<keyword evidence="6" id="KW-1185">Reference proteome</keyword>
<dbReference type="Gene3D" id="3.30.70.330">
    <property type="match status" value="2"/>
</dbReference>
<sequence>MAKKSVPKKQQKKATKKQESETSSVEAINEKVPQEESGEEKGFQRENNQIEKKPADLKPVKETNEEETASTEAEMPSITDDALQQAQKELQDLTESESYAQSETNESNKTIFIKNLNYDIKENDLEAEFSKVGEVVRCEVPMHHGGARNSGFAFVEFKEENSAKMALKLDGKEVLGREIGVEMAKKQHVESKKATLFVKNLPFSANKGDLRKAFEPFGEIISISVPQDRKNEGRNKGFGFVDFKNEEDAAKALNSNVVINDRKCFMNIGDKSKKKGDREGRKRGHRNNGDSQQSEVFYKEGTKKRIVKKKSGDKKDKFDLDEHSTTTFSKGEKISMAKKRKSEESERATGGDPVKQSSKIKFSQESE</sequence>
<feature type="compositionally biased region" description="Basic and acidic residues" evidence="3">
    <location>
        <begin position="313"/>
        <end position="349"/>
    </location>
</feature>
<feature type="domain" description="RRM" evidence="4">
    <location>
        <begin position="109"/>
        <end position="186"/>
    </location>
</feature>
<dbReference type="AlphaFoldDB" id="A0A1Y1S8Z7"/>
<gene>
    <name evidence="5" type="primary">RBM19</name>
    <name evidence="5" type="ORF">ECANGB1_1921</name>
</gene>
<feature type="compositionally biased region" description="Basic residues" evidence="3">
    <location>
        <begin position="1"/>
        <end position="15"/>
    </location>
</feature>
<feature type="region of interest" description="Disordered" evidence="3">
    <location>
        <begin position="1"/>
        <end position="82"/>
    </location>
</feature>
<evidence type="ECO:0000259" key="4">
    <source>
        <dbReference type="PROSITE" id="PS50102"/>
    </source>
</evidence>
<dbReference type="EMBL" id="LWDP01000006">
    <property type="protein sequence ID" value="ORD94943.1"/>
    <property type="molecule type" value="Genomic_DNA"/>
</dbReference>
<evidence type="ECO:0000256" key="3">
    <source>
        <dbReference type="SAM" id="MobiDB-lite"/>
    </source>
</evidence>
<dbReference type="InterPro" id="IPR035979">
    <property type="entry name" value="RBD_domain_sf"/>
</dbReference>
<name>A0A1Y1S8Z7_9MICR</name>
<dbReference type="InterPro" id="IPR052462">
    <property type="entry name" value="SLIRP/GR-RBP-like"/>
</dbReference>
<evidence type="ECO:0000256" key="2">
    <source>
        <dbReference type="PROSITE-ProRule" id="PRU00176"/>
    </source>
</evidence>
<evidence type="ECO:0000313" key="6">
    <source>
        <dbReference type="Proteomes" id="UP000192639"/>
    </source>
</evidence>
<dbReference type="OrthoDB" id="275748at2759"/>
<dbReference type="InterPro" id="IPR012677">
    <property type="entry name" value="Nucleotide-bd_a/b_plait_sf"/>
</dbReference>
<evidence type="ECO:0000256" key="1">
    <source>
        <dbReference type="ARBA" id="ARBA00022884"/>
    </source>
</evidence>
<keyword evidence="1 2" id="KW-0694">RNA-binding</keyword>
<dbReference type="PROSITE" id="PS50102">
    <property type="entry name" value="RRM"/>
    <property type="match status" value="2"/>
</dbReference>
<evidence type="ECO:0000313" key="5">
    <source>
        <dbReference type="EMBL" id="ORD94943.1"/>
    </source>
</evidence>
<accession>A0A1Y1S8Z7</accession>
<dbReference type="InterPro" id="IPR000504">
    <property type="entry name" value="RRM_dom"/>
</dbReference>
<proteinExistence type="predicted"/>
<organism evidence="5 6">
    <name type="scientific">Enterospora canceri</name>
    <dbReference type="NCBI Taxonomy" id="1081671"/>
    <lineage>
        <taxon>Eukaryota</taxon>
        <taxon>Fungi</taxon>
        <taxon>Fungi incertae sedis</taxon>
        <taxon>Microsporidia</taxon>
        <taxon>Enterocytozoonidae</taxon>
        <taxon>Enterospora</taxon>
    </lineage>
</organism>
<comment type="caution">
    <text evidence="5">The sequence shown here is derived from an EMBL/GenBank/DDBJ whole genome shotgun (WGS) entry which is preliminary data.</text>
</comment>
<dbReference type="GO" id="GO:0003723">
    <property type="term" value="F:RNA binding"/>
    <property type="evidence" value="ECO:0007669"/>
    <property type="project" value="UniProtKB-UniRule"/>
</dbReference>
<dbReference type="SUPFAM" id="SSF54928">
    <property type="entry name" value="RNA-binding domain, RBD"/>
    <property type="match status" value="1"/>
</dbReference>
<dbReference type="VEuPathDB" id="MicrosporidiaDB:ECANGB1_1921"/>
<dbReference type="SMART" id="SM00360">
    <property type="entry name" value="RRM"/>
    <property type="match status" value="2"/>
</dbReference>
<feature type="domain" description="RRM" evidence="4">
    <location>
        <begin position="194"/>
        <end position="271"/>
    </location>
</feature>
<feature type="region of interest" description="Disordered" evidence="3">
    <location>
        <begin position="268"/>
        <end position="367"/>
    </location>
</feature>
<dbReference type="CDD" id="cd00590">
    <property type="entry name" value="RRM_SF"/>
    <property type="match status" value="2"/>
</dbReference>
<dbReference type="Proteomes" id="UP000192639">
    <property type="component" value="Unassembled WGS sequence"/>
</dbReference>
<dbReference type="PANTHER" id="PTHR48027">
    <property type="entry name" value="HETEROGENEOUS NUCLEAR RIBONUCLEOPROTEIN 87F-RELATED"/>
    <property type="match status" value="1"/>
</dbReference>
<dbReference type="Pfam" id="PF00076">
    <property type="entry name" value="RRM_1"/>
    <property type="match status" value="2"/>
</dbReference>
<feature type="compositionally biased region" description="Basic and acidic residues" evidence="3">
    <location>
        <begin position="28"/>
        <end position="63"/>
    </location>
</feature>
<protein>
    <submittedName>
        <fullName evidence="5">RBM19</fullName>
    </submittedName>
</protein>
<reference evidence="5 6" key="1">
    <citation type="journal article" date="2017" name="Environ. Microbiol.">
        <title>Decay of the glycolytic pathway and adaptation to intranuclear parasitism within Enterocytozoonidae microsporidia.</title>
        <authorList>
            <person name="Wiredu Boakye D."/>
            <person name="Jaroenlak P."/>
            <person name="Prachumwat A."/>
            <person name="Williams T.A."/>
            <person name="Bateman K.S."/>
            <person name="Itsathitphaisarn O."/>
            <person name="Sritunyalucksana K."/>
            <person name="Paszkiewicz K.H."/>
            <person name="Moore K.A."/>
            <person name="Stentiford G.D."/>
            <person name="Williams B.A."/>
        </authorList>
    </citation>
    <scope>NUCLEOTIDE SEQUENCE [LARGE SCALE GENOMIC DNA]</scope>
    <source>
        <strain evidence="5 6">GB1</strain>
    </source>
</reference>